<organism evidence="10">
    <name type="scientific">Phaseolus vulgaris</name>
    <name type="common">Kidney bean</name>
    <name type="synonym">French bean</name>
    <dbReference type="NCBI Taxonomy" id="3885"/>
    <lineage>
        <taxon>Eukaryota</taxon>
        <taxon>Viridiplantae</taxon>
        <taxon>Streptophyta</taxon>
        <taxon>Embryophyta</taxon>
        <taxon>Tracheophyta</taxon>
        <taxon>Spermatophyta</taxon>
        <taxon>Magnoliopsida</taxon>
        <taxon>eudicotyledons</taxon>
        <taxon>Gunneridae</taxon>
        <taxon>Pentapetalae</taxon>
        <taxon>rosids</taxon>
        <taxon>fabids</taxon>
        <taxon>Fabales</taxon>
        <taxon>Fabaceae</taxon>
        <taxon>Papilionoideae</taxon>
        <taxon>50 kb inversion clade</taxon>
        <taxon>NPAAA clade</taxon>
        <taxon>indigoferoid/millettioid clade</taxon>
        <taxon>Phaseoleae</taxon>
        <taxon>Phaseolus</taxon>
    </lineage>
</organism>
<dbReference type="SUPFAM" id="SSF57247">
    <property type="entry name" value="Bowman-Birk inhibitor, BBI"/>
    <property type="match status" value="1"/>
</dbReference>
<evidence type="ECO:0000256" key="4">
    <source>
        <dbReference type="ARBA" id="ARBA00023157"/>
    </source>
</evidence>
<dbReference type="PROSITE" id="PS00281">
    <property type="entry name" value="BOWMAN_BIRK"/>
    <property type="match status" value="1"/>
</dbReference>
<dbReference type="Gene3D" id="2.10.69.10">
    <property type="entry name" value="Cysteine Protease (Bromelain) Inhibitor, subunit H"/>
    <property type="match status" value="1"/>
</dbReference>
<feature type="disulfide bond" evidence="6">
    <location>
        <begin position="59"/>
        <end position="75"/>
    </location>
</feature>
<evidence type="ECO:0000259" key="9">
    <source>
        <dbReference type="PROSITE" id="PS00281"/>
    </source>
</evidence>
<keyword evidence="2 7" id="KW-0646">Protease inhibitor</keyword>
<dbReference type="EMBL" id="KX703026">
    <property type="protein sequence ID" value="ARB18130.1"/>
    <property type="molecule type" value="mRNA"/>
</dbReference>
<feature type="disulfide bond" evidence="6">
    <location>
        <begin position="92"/>
        <end position="100"/>
    </location>
</feature>
<proteinExistence type="evidence at transcript level"/>
<feature type="signal peptide" evidence="8">
    <location>
        <begin position="1"/>
        <end position="27"/>
    </location>
</feature>
<evidence type="ECO:0000256" key="8">
    <source>
        <dbReference type="SAM" id="SignalP"/>
    </source>
</evidence>
<dbReference type="AlphaFoldDB" id="A0A1V0ELG8"/>
<evidence type="ECO:0000256" key="6">
    <source>
        <dbReference type="PIRSR" id="PIRSR600877-51"/>
    </source>
</evidence>
<reference evidence="10" key="1">
    <citation type="submission" date="2016-08" db="EMBL/GenBank/DDBJ databases">
        <title>Isolation and chracteraization of Bowman Birk trypsin inhibitor gene from Phaseolus vulgaris L. cultivar Baspa.</title>
        <authorList>
            <person name="Parmar S.C."/>
            <person name="Nath A.K."/>
        </authorList>
    </citation>
    <scope>NUCLEOTIDE SEQUENCE</scope>
</reference>
<feature type="chain" id="PRO_5010703571" evidence="8">
    <location>
        <begin position="28"/>
        <end position="123"/>
    </location>
</feature>
<dbReference type="SMART" id="SM00269">
    <property type="entry name" value="BowB"/>
    <property type="match status" value="1"/>
</dbReference>
<dbReference type="InterPro" id="IPR035995">
    <property type="entry name" value="Bowman-Birk_prot_inh"/>
</dbReference>
<dbReference type="PANTHER" id="PTHR33479">
    <property type="entry name" value="BOWMAN-BIRK TYPE BRAN TRYPSIN INHIBITOR"/>
    <property type="match status" value="1"/>
</dbReference>
<dbReference type="FunFam" id="2.10.69.10:FF:000001">
    <property type="entry name" value="Bowman-Birk type proteinase inhibitor"/>
    <property type="match status" value="1"/>
</dbReference>
<feature type="disulfide bond" evidence="6">
    <location>
        <begin position="58"/>
        <end position="113"/>
    </location>
</feature>
<evidence type="ECO:0000256" key="3">
    <source>
        <dbReference type="ARBA" id="ARBA00022900"/>
    </source>
</evidence>
<dbReference type="CDD" id="cd00023">
    <property type="entry name" value="BBI"/>
    <property type="match status" value="1"/>
</dbReference>
<dbReference type="InterPro" id="IPR000877">
    <property type="entry name" value="Prot_inh_BBI"/>
</dbReference>
<feature type="disulfide bond" evidence="6">
    <location>
        <begin position="87"/>
        <end position="102"/>
    </location>
</feature>
<feature type="disulfide bond" evidence="6">
    <location>
        <begin position="83"/>
        <end position="90"/>
    </location>
</feature>
<dbReference type="GO" id="GO:0004867">
    <property type="term" value="F:serine-type endopeptidase inhibitor activity"/>
    <property type="evidence" value="ECO:0007669"/>
    <property type="project" value="UniProtKB-KW"/>
</dbReference>
<dbReference type="PANTHER" id="PTHR33479:SF19">
    <property type="entry name" value="BOWMAN-BIRK TYPE PROTEINASE INHIBITOR C-II"/>
    <property type="match status" value="1"/>
</dbReference>
<feature type="site" description="Reactive bond for trypsin" evidence="5">
    <location>
        <begin position="94"/>
        <end position="95"/>
    </location>
</feature>
<dbReference type="GO" id="GO:0005576">
    <property type="term" value="C:extracellular region"/>
    <property type="evidence" value="ECO:0007669"/>
    <property type="project" value="InterPro"/>
</dbReference>
<evidence type="ECO:0000256" key="2">
    <source>
        <dbReference type="ARBA" id="ARBA00022690"/>
    </source>
</evidence>
<keyword evidence="4 6" id="KW-1015">Disulfide bond</keyword>
<protein>
    <submittedName>
        <fullName evidence="10">Trypsin inhibitor</fullName>
    </submittedName>
</protein>
<feature type="disulfide bond" evidence="6">
    <location>
        <begin position="65"/>
        <end position="73"/>
    </location>
</feature>
<evidence type="ECO:0000256" key="7">
    <source>
        <dbReference type="RuleBase" id="RU003856"/>
    </source>
</evidence>
<name>A0A1V0ELG8_PHAVU</name>
<sequence>MGLKNNNTMVLFKVCFVLLFLLGTSTASLKHLSELGQLTKSGHHHESTDEPSESSKACCDNQCACTKSIPPQCRCSDLRLNSCHSACKSCICTLSIPAQCVCTDINDFCYEPCKPSHDDDSDN</sequence>
<comment type="similarity">
    <text evidence="1 7">Belongs to the Bowman-Birk serine protease inhibitor family.</text>
</comment>
<feature type="disulfide bond" evidence="6">
    <location>
        <begin position="63"/>
        <end position="109"/>
    </location>
</feature>
<evidence type="ECO:0000313" key="10">
    <source>
        <dbReference type="EMBL" id="ARB18130.1"/>
    </source>
</evidence>
<feature type="site" description="Reactive bond for trypsin" evidence="5">
    <location>
        <begin position="67"/>
        <end position="68"/>
    </location>
</feature>
<evidence type="ECO:0000256" key="1">
    <source>
        <dbReference type="ARBA" id="ARBA00008506"/>
    </source>
</evidence>
<feature type="domain" description="Bowman-Birk serine protease inhibitors family" evidence="9">
    <location>
        <begin position="75"/>
        <end position="90"/>
    </location>
</feature>
<keyword evidence="8" id="KW-0732">Signal</keyword>
<dbReference type="Pfam" id="PF00228">
    <property type="entry name" value="Bowman-Birk_leg"/>
    <property type="match status" value="2"/>
</dbReference>
<accession>A0A1V0ELG8</accession>
<keyword evidence="3 7" id="KW-0722">Serine protease inhibitor</keyword>
<dbReference type="SMR" id="A0A1V0ELG8"/>
<evidence type="ECO:0000256" key="5">
    <source>
        <dbReference type="PIRSR" id="PIRSR600877-50"/>
    </source>
</evidence>